<reference evidence="4 5" key="1">
    <citation type="submission" date="2019-04" db="EMBL/GenBank/DDBJ databases">
        <title>The sequence and de novo assembly of Takifugu bimaculatus genome using PacBio and Hi-C technologies.</title>
        <authorList>
            <person name="Xu P."/>
            <person name="Liu B."/>
            <person name="Zhou Z."/>
        </authorList>
    </citation>
    <scope>NUCLEOTIDE SEQUENCE [LARGE SCALE GENOMIC DNA]</scope>
    <source>
        <strain evidence="4">TB-2018</strain>
        <tissue evidence="4">Muscle</tissue>
    </source>
</reference>
<evidence type="ECO:0000313" key="4">
    <source>
        <dbReference type="EMBL" id="TNM94553.1"/>
    </source>
</evidence>
<dbReference type="AlphaFoldDB" id="A0A4Z2BQN9"/>
<keyword evidence="2" id="KW-0175">Coiled coil</keyword>
<proteinExistence type="inferred from homology"/>
<dbReference type="PANTHER" id="PTHR16127:SF10">
    <property type="entry name" value="BETA-TAXILIN"/>
    <property type="match status" value="1"/>
</dbReference>
<dbReference type="Pfam" id="PF09728">
    <property type="entry name" value="Taxilin"/>
    <property type="match status" value="1"/>
</dbReference>
<dbReference type="InterPro" id="IPR026183">
    <property type="entry name" value="Taxilin_fam"/>
</dbReference>
<comment type="caution">
    <text evidence="4">The sequence shown here is derived from an EMBL/GenBank/DDBJ whole genome shotgun (WGS) entry which is preliminary data.</text>
</comment>
<name>A0A4Z2BQN9_9TELE</name>
<keyword evidence="5" id="KW-1185">Reference proteome</keyword>
<dbReference type="EMBL" id="SWLE01000011">
    <property type="protein sequence ID" value="TNM94553.1"/>
    <property type="molecule type" value="Genomic_DNA"/>
</dbReference>
<feature type="region of interest" description="Disordered" evidence="3">
    <location>
        <begin position="449"/>
        <end position="580"/>
    </location>
</feature>
<feature type="region of interest" description="Disordered" evidence="3">
    <location>
        <begin position="1"/>
        <end position="41"/>
    </location>
</feature>
<feature type="compositionally biased region" description="Basic and acidic residues" evidence="3">
    <location>
        <begin position="486"/>
        <end position="505"/>
    </location>
</feature>
<comment type="similarity">
    <text evidence="1">Belongs to the taxilin family.</text>
</comment>
<dbReference type="PANTHER" id="PTHR16127">
    <property type="entry name" value="TAXILIN"/>
    <property type="match status" value="1"/>
</dbReference>
<evidence type="ECO:0000256" key="2">
    <source>
        <dbReference type="SAM" id="Coils"/>
    </source>
</evidence>
<accession>A0A4Z2BQN9</accession>
<evidence type="ECO:0000256" key="3">
    <source>
        <dbReference type="SAM" id="MobiDB-lite"/>
    </source>
</evidence>
<gene>
    <name evidence="4" type="ORF">fugu_017312</name>
</gene>
<organism evidence="4 5">
    <name type="scientific">Takifugu bimaculatus</name>
    <dbReference type="NCBI Taxonomy" id="433685"/>
    <lineage>
        <taxon>Eukaryota</taxon>
        <taxon>Metazoa</taxon>
        <taxon>Chordata</taxon>
        <taxon>Craniata</taxon>
        <taxon>Vertebrata</taxon>
        <taxon>Euteleostomi</taxon>
        <taxon>Actinopterygii</taxon>
        <taxon>Neopterygii</taxon>
        <taxon>Teleostei</taxon>
        <taxon>Neoteleostei</taxon>
        <taxon>Acanthomorphata</taxon>
        <taxon>Eupercaria</taxon>
        <taxon>Tetraodontiformes</taxon>
        <taxon>Tetradontoidea</taxon>
        <taxon>Tetraodontidae</taxon>
        <taxon>Takifugu</taxon>
    </lineage>
</organism>
<evidence type="ECO:0000313" key="5">
    <source>
        <dbReference type="Proteomes" id="UP000516260"/>
    </source>
</evidence>
<dbReference type="Proteomes" id="UP000516260">
    <property type="component" value="Chromosome 19"/>
</dbReference>
<feature type="compositionally biased region" description="Basic residues" evidence="3">
    <location>
        <begin position="566"/>
        <end position="580"/>
    </location>
</feature>
<feature type="coiled-coil region" evidence="2">
    <location>
        <begin position="182"/>
        <end position="336"/>
    </location>
</feature>
<evidence type="ECO:0000256" key="1">
    <source>
        <dbReference type="ARBA" id="ARBA00009550"/>
    </source>
</evidence>
<evidence type="ECO:0008006" key="6">
    <source>
        <dbReference type="Google" id="ProtNLM"/>
    </source>
</evidence>
<protein>
    <recommendedName>
        <fullName evidence="6">Beta-taxilin</fullName>
    </recommendedName>
</protein>
<dbReference type="GO" id="GO:0019905">
    <property type="term" value="F:syntaxin binding"/>
    <property type="evidence" value="ECO:0007669"/>
    <property type="project" value="InterPro"/>
</dbReference>
<feature type="compositionally biased region" description="Acidic residues" evidence="3">
    <location>
        <begin position="457"/>
        <end position="469"/>
    </location>
</feature>
<sequence length="580" mass="65654">MDTSADVMVLAQPAAASASSASEEDGAEAETAASPPPTPGSLVHLEEFSSRLSDIIGAHGNAGVQNLEMENQQGAPGDLAVAMETETSQIKESLDRFPSPQDKLEELVQRHAELVVVRRRDQQQIFVLQAETRRGAATLAKLETLCKDVQTHSRRLWEETVQRCREDEERRTEMASHFQAKLTDIQAQIEQHSARNDKLCRENANLTDKLELLVNQCEVRDESLEKINRHHELQLKLSEAKLQQADALLTEAQEKHKREKEYLLLQAAEWKLQAQTLRDQAAVMQAQLTLYAQKFDEFQGTLAKSNEIYARFKAEMDQMTEKMKKMEKETNLWKSRFENCNKALTDMMEERTEKGKEFDLFVLKIQKLEKLCRVLQEERVVLYEKIKDVRKANTDAHAKVLGSAEADQSALLTPTEIQEIQEEDPVLTEDMSRLREEQTKLQEFAASLFSTPAHEEEREETLDLEEDEVSSAFIQFKTRTQTRTDSVPEKVENPPEEEKGLDDKAATQQPPVEPEPASDPSADMKPEAEPEVSIQNSDPVQVPEAAEPREGNVTVAPPTDTSAKKQTSKKKKKRNTKNVS</sequence>